<accession>A0A3A9Z3D2</accession>
<keyword evidence="2" id="KW-1185">Reference proteome</keyword>
<dbReference type="AlphaFoldDB" id="A0A3A9Z3D2"/>
<dbReference type="Proteomes" id="UP000281726">
    <property type="component" value="Unassembled WGS sequence"/>
</dbReference>
<evidence type="ECO:0000313" key="2">
    <source>
        <dbReference type="Proteomes" id="UP000281726"/>
    </source>
</evidence>
<name>A0A3A9Z3D2_9ACTN</name>
<comment type="caution">
    <text evidence="1">The sequence shown here is derived from an EMBL/GenBank/DDBJ whole genome shotgun (WGS) entry which is preliminary data.</text>
</comment>
<reference evidence="1 2" key="1">
    <citation type="journal article" date="2004" name="Syst. Appl. Microbiol.">
        <title>Cryptoendolithic actinomycetes from antarctic sandstone rock samples: Micromonospora endolithica sp. nov. and two isolates related to Micromonospora coerulea Jensen 1932.</title>
        <authorList>
            <person name="Hirsch P."/>
            <person name="Mevs U."/>
            <person name="Kroppenstedt R.M."/>
            <person name="Schumann P."/>
            <person name="Stackebrandt E."/>
        </authorList>
    </citation>
    <scope>NUCLEOTIDE SEQUENCE [LARGE SCALE GENOMIC DNA]</scope>
    <source>
        <strain evidence="1 2">JCM 12677</strain>
    </source>
</reference>
<dbReference type="EMBL" id="RBAK01000009">
    <property type="protein sequence ID" value="RKN42773.1"/>
    <property type="molecule type" value="Genomic_DNA"/>
</dbReference>
<dbReference type="RefSeq" id="WP_120730372.1">
    <property type="nucleotide sequence ID" value="NZ_RBAK01000009.1"/>
</dbReference>
<evidence type="ECO:0000313" key="1">
    <source>
        <dbReference type="EMBL" id="RKN42773.1"/>
    </source>
</evidence>
<gene>
    <name evidence="1" type="ORF">D7223_22355</name>
</gene>
<dbReference type="OrthoDB" id="3398915at2"/>
<protein>
    <submittedName>
        <fullName evidence="1">Uncharacterized protein</fullName>
    </submittedName>
</protein>
<proteinExistence type="predicted"/>
<organism evidence="1 2">
    <name type="scientific">Micromonospora endolithica</name>
    <dbReference type="NCBI Taxonomy" id="230091"/>
    <lineage>
        <taxon>Bacteria</taxon>
        <taxon>Bacillati</taxon>
        <taxon>Actinomycetota</taxon>
        <taxon>Actinomycetes</taxon>
        <taxon>Micromonosporales</taxon>
        <taxon>Micromonosporaceae</taxon>
        <taxon>Micromonospora</taxon>
    </lineage>
</organism>
<sequence length="128" mass="14462">MGEGDAASMDVAERLTTRRRGLFRKVVTREAVGVGDRETVVRWLRGLHQEENQTVVIHRPWGSICVVADGRAPTDVMVTDGDRMWYAARPGSGLPQKLPQLSPDQVEHVMLDALTSDTPPRWPEWREF</sequence>